<organism evidence="1 2">
    <name type="scientific">Brachyspira intermedia (strain ATCC 51140 / PWS/A)</name>
    <name type="common">Serpulina intermedia</name>
    <dbReference type="NCBI Taxonomy" id="1045858"/>
    <lineage>
        <taxon>Bacteria</taxon>
        <taxon>Pseudomonadati</taxon>
        <taxon>Spirochaetota</taxon>
        <taxon>Spirochaetia</taxon>
        <taxon>Brachyspirales</taxon>
        <taxon>Brachyspiraceae</taxon>
        <taxon>Brachyspira</taxon>
    </lineage>
</organism>
<dbReference type="AlphaFoldDB" id="G0EQC8"/>
<keyword evidence="2" id="KW-1185">Reference proteome</keyword>
<reference evidence="1 2" key="1">
    <citation type="journal article" date="2011" name="BMC Genomics">
        <title>Complete genome sequence of Brachyspira intermedia reveals unique genomic features in Brachyspira species and phage-mediated horizontal gene transfer.</title>
        <authorList>
            <person name="Hafstrom T."/>
            <person name="Jansson D.S."/>
            <person name="Segerman B."/>
        </authorList>
    </citation>
    <scope>NUCLEOTIDE SEQUENCE [LARGE SCALE GENOMIC DNA]</scope>
    <source>
        <strain evidence="2">ATCC 51140 / PWS/A</strain>
    </source>
</reference>
<dbReference type="Proteomes" id="UP000008522">
    <property type="component" value="Chromosome"/>
</dbReference>
<sequence length="144" mass="16345">MVISSLFFILSCKNNVNNPNVYFQDQPITSYSGTWKGDIYDTLYNEQPLFLATIIINDDGSINYDGDIVAKEDIISKGNNTFEFILYDNLTLGNQIVALRYVNTLKITDNYTMNCFGTIDMKSGVSEEVWDTFMNTSGTLQKQQ</sequence>
<accession>G0EQC8</accession>
<protein>
    <submittedName>
        <fullName evidence="1">Uncharacterized protein</fullName>
    </submittedName>
</protein>
<dbReference type="HOGENOM" id="CLU_1792766_0_0_12"/>
<dbReference type="KEGG" id="bip:Bint_0199"/>
<evidence type="ECO:0000313" key="1">
    <source>
        <dbReference type="EMBL" id="AEM20833.1"/>
    </source>
</evidence>
<dbReference type="PATRIC" id="fig|1045858.4.peg.198"/>
<evidence type="ECO:0000313" key="2">
    <source>
        <dbReference type="Proteomes" id="UP000008522"/>
    </source>
</evidence>
<dbReference type="EMBL" id="CP002874">
    <property type="protein sequence ID" value="AEM20833.1"/>
    <property type="molecule type" value="Genomic_DNA"/>
</dbReference>
<proteinExistence type="predicted"/>
<name>G0EQC8_BRAIP</name>
<gene>
    <name evidence="1" type="ordered locus">Bint_0199</name>
</gene>